<dbReference type="PANTHER" id="PTHR10921:SF1">
    <property type="entry name" value="NUCLEAR DISTRIBUTION PROTEIN NUDE HOMOLOG"/>
    <property type="match status" value="1"/>
</dbReference>
<dbReference type="GO" id="GO:0007100">
    <property type="term" value="P:mitotic centrosome separation"/>
    <property type="evidence" value="ECO:0007669"/>
    <property type="project" value="TreeGrafter"/>
</dbReference>
<dbReference type="AlphaFoldDB" id="A0A7R9CK95"/>
<dbReference type="GO" id="GO:0000776">
    <property type="term" value="C:kinetochore"/>
    <property type="evidence" value="ECO:0007669"/>
    <property type="project" value="TreeGrafter"/>
</dbReference>
<evidence type="ECO:0000256" key="6">
    <source>
        <dbReference type="ARBA" id="ARBA00023054"/>
    </source>
</evidence>
<dbReference type="Pfam" id="PF04880">
    <property type="entry name" value="NUDE_C"/>
    <property type="match status" value="1"/>
</dbReference>
<feature type="coiled-coil region" evidence="8">
    <location>
        <begin position="25"/>
        <end position="172"/>
    </location>
</feature>
<keyword evidence="4" id="KW-0963">Cytoplasm</keyword>
<dbReference type="InterPro" id="IPR033494">
    <property type="entry name" value="NUDE"/>
</dbReference>
<dbReference type="SUPFAM" id="SSF57997">
    <property type="entry name" value="Tropomyosin"/>
    <property type="match status" value="1"/>
</dbReference>
<keyword evidence="7" id="KW-0206">Cytoskeleton</keyword>
<evidence type="ECO:0000256" key="2">
    <source>
        <dbReference type="ARBA" id="ARBA00004300"/>
    </source>
</evidence>
<dbReference type="GO" id="GO:0005813">
    <property type="term" value="C:centrosome"/>
    <property type="evidence" value="ECO:0007669"/>
    <property type="project" value="UniProtKB-SubCell"/>
</dbReference>
<sequence length="316" mass="36294">MKSSSTGNIWQYNLVKSWTMLVMRRGRWRGTLEEFQENSQQLEKELETSLEQAEKTTRDLRTRNNRLQLDNDTIRDKFEHLQRQSNMQILELQTSVSEYNNRQETLVKYIRELEQKNDDLERANRAMMTSLGESETKLNTAIERNAILEVEQDETKSILQRLKDESRDLLQEMKIRGPQVPDNDKSLERVCSPIDSNKLTVEIQTQTGIPGSPLKISHPGGIQNIPMTPSTRISAMNIVSDLIRKVGALESKLASCRNASREIPLPGDSMSREVFRQLRAPNFETSALRKLISHDRIAGGFYSPSLHRVRQASSIK</sequence>
<proteinExistence type="inferred from homology"/>
<evidence type="ECO:0000259" key="9">
    <source>
        <dbReference type="Pfam" id="PF04880"/>
    </source>
</evidence>
<evidence type="ECO:0000256" key="3">
    <source>
        <dbReference type="ARBA" id="ARBA00007429"/>
    </source>
</evidence>
<reference evidence="10" key="1">
    <citation type="submission" date="2020-11" db="EMBL/GenBank/DDBJ databases">
        <authorList>
            <person name="Tran Van P."/>
        </authorList>
    </citation>
    <scope>NUCLEOTIDE SEQUENCE</scope>
</reference>
<evidence type="ECO:0000313" key="10">
    <source>
        <dbReference type="EMBL" id="CAD7396589.1"/>
    </source>
</evidence>
<keyword evidence="5" id="KW-0493">Microtubule</keyword>
<accession>A0A7R9CK95</accession>
<dbReference type="GO" id="GO:0000132">
    <property type="term" value="P:establishment of mitotic spindle orientation"/>
    <property type="evidence" value="ECO:0007669"/>
    <property type="project" value="TreeGrafter"/>
</dbReference>
<evidence type="ECO:0000256" key="8">
    <source>
        <dbReference type="SAM" id="Coils"/>
    </source>
</evidence>
<comment type="similarity">
    <text evidence="3">Belongs to the nudE family.</text>
</comment>
<dbReference type="EMBL" id="OC317392">
    <property type="protein sequence ID" value="CAD7396589.1"/>
    <property type="molecule type" value="Genomic_DNA"/>
</dbReference>
<dbReference type="GO" id="GO:0008017">
    <property type="term" value="F:microtubule binding"/>
    <property type="evidence" value="ECO:0007669"/>
    <property type="project" value="InterPro"/>
</dbReference>
<evidence type="ECO:0000256" key="1">
    <source>
        <dbReference type="ARBA" id="ARBA00004186"/>
    </source>
</evidence>
<dbReference type="GO" id="GO:0005874">
    <property type="term" value="C:microtubule"/>
    <property type="evidence" value="ECO:0007669"/>
    <property type="project" value="UniProtKB-KW"/>
</dbReference>
<gene>
    <name evidence="10" type="ORF">TCEB3V08_LOCUS3693</name>
</gene>
<feature type="domain" description="NUDE" evidence="9">
    <location>
        <begin position="130"/>
        <end position="263"/>
    </location>
</feature>
<dbReference type="GO" id="GO:0005819">
    <property type="term" value="C:spindle"/>
    <property type="evidence" value="ECO:0007669"/>
    <property type="project" value="UniProtKB-SubCell"/>
</dbReference>
<evidence type="ECO:0000256" key="5">
    <source>
        <dbReference type="ARBA" id="ARBA00022701"/>
    </source>
</evidence>
<dbReference type="PANTHER" id="PTHR10921">
    <property type="entry name" value="NUCLEAR DISTRIBUTION PROTEIN NUDE HOMOLOG 1"/>
    <property type="match status" value="1"/>
</dbReference>
<dbReference type="GO" id="GO:0051642">
    <property type="term" value="P:centrosome localization"/>
    <property type="evidence" value="ECO:0007669"/>
    <property type="project" value="TreeGrafter"/>
</dbReference>
<protein>
    <recommendedName>
        <fullName evidence="9">NUDE domain-containing protein</fullName>
    </recommendedName>
</protein>
<dbReference type="GO" id="GO:0005871">
    <property type="term" value="C:kinesin complex"/>
    <property type="evidence" value="ECO:0007669"/>
    <property type="project" value="TreeGrafter"/>
</dbReference>
<organism evidence="10">
    <name type="scientific">Timema cristinae</name>
    <name type="common">Walking stick</name>
    <dbReference type="NCBI Taxonomy" id="61476"/>
    <lineage>
        <taxon>Eukaryota</taxon>
        <taxon>Metazoa</taxon>
        <taxon>Ecdysozoa</taxon>
        <taxon>Arthropoda</taxon>
        <taxon>Hexapoda</taxon>
        <taxon>Insecta</taxon>
        <taxon>Pterygota</taxon>
        <taxon>Neoptera</taxon>
        <taxon>Polyneoptera</taxon>
        <taxon>Phasmatodea</taxon>
        <taxon>Timematodea</taxon>
        <taxon>Timematoidea</taxon>
        <taxon>Timematidae</taxon>
        <taxon>Timema</taxon>
    </lineage>
</organism>
<comment type="subcellular location">
    <subcellularLocation>
        <location evidence="2">Cytoplasm</location>
        <location evidence="2">Cytoskeleton</location>
        <location evidence="2">Microtubule organizing center</location>
        <location evidence="2">Centrosome</location>
    </subcellularLocation>
    <subcellularLocation>
        <location evidence="1">Cytoplasm</location>
        <location evidence="1">Cytoskeleton</location>
        <location evidence="1">Spindle</location>
    </subcellularLocation>
</comment>
<evidence type="ECO:0000256" key="4">
    <source>
        <dbReference type="ARBA" id="ARBA00022490"/>
    </source>
</evidence>
<dbReference type="InterPro" id="IPR006964">
    <property type="entry name" value="NUDE_dom"/>
</dbReference>
<keyword evidence="6 8" id="KW-0175">Coiled coil</keyword>
<dbReference type="GO" id="GO:0047496">
    <property type="term" value="P:vesicle transport along microtubule"/>
    <property type="evidence" value="ECO:0007669"/>
    <property type="project" value="TreeGrafter"/>
</dbReference>
<evidence type="ECO:0000256" key="7">
    <source>
        <dbReference type="ARBA" id="ARBA00023212"/>
    </source>
</evidence>
<dbReference type="GO" id="GO:0007020">
    <property type="term" value="P:microtubule nucleation"/>
    <property type="evidence" value="ECO:0007669"/>
    <property type="project" value="TreeGrafter"/>
</dbReference>
<dbReference type="GO" id="GO:0016477">
    <property type="term" value="P:cell migration"/>
    <property type="evidence" value="ECO:0007669"/>
    <property type="project" value="TreeGrafter"/>
</dbReference>
<dbReference type="GO" id="GO:0007059">
    <property type="term" value="P:chromosome segregation"/>
    <property type="evidence" value="ECO:0007669"/>
    <property type="project" value="TreeGrafter"/>
</dbReference>
<dbReference type="Gene3D" id="6.10.250.1080">
    <property type="match status" value="1"/>
</dbReference>
<name>A0A7R9CK95_TIMCR</name>